<feature type="region of interest" description="Disordered" evidence="1">
    <location>
        <begin position="1"/>
        <end position="70"/>
    </location>
</feature>
<dbReference type="AlphaFoldDB" id="R7SKW1"/>
<dbReference type="PANTHER" id="PTHR34814">
    <property type="entry name" value="NITROSOGUANIDINE RESISTANCE PROTEIN SNG1"/>
    <property type="match status" value="1"/>
</dbReference>
<dbReference type="PANTHER" id="PTHR34814:SF1">
    <property type="entry name" value="NITROSOGUANIDINE RESISTANCE PROTEIN SNG1"/>
    <property type="match status" value="1"/>
</dbReference>
<dbReference type="EMBL" id="JH719473">
    <property type="protein sequence ID" value="EJF56375.1"/>
    <property type="molecule type" value="Genomic_DNA"/>
</dbReference>
<dbReference type="Proteomes" id="UP000053319">
    <property type="component" value="Unassembled WGS sequence"/>
</dbReference>
<dbReference type="InterPro" id="IPR022703">
    <property type="entry name" value="DUF3533"/>
</dbReference>
<dbReference type="OMA" id="WTMVNLR"/>
<keyword evidence="2" id="KW-1133">Transmembrane helix</keyword>
<dbReference type="GeneID" id="18845033"/>
<dbReference type="InterPro" id="IPR053001">
    <property type="entry name" value="MNNG_permease-like"/>
</dbReference>
<feature type="transmembrane region" description="Helical" evidence="2">
    <location>
        <begin position="336"/>
        <end position="361"/>
    </location>
</feature>
<evidence type="ECO:0000313" key="4">
    <source>
        <dbReference type="EMBL" id="EJF56375.1"/>
    </source>
</evidence>
<reference evidence="4 5" key="1">
    <citation type="journal article" date="2012" name="Science">
        <title>The Paleozoic origin of enzymatic lignin decomposition reconstructed from 31 fungal genomes.</title>
        <authorList>
            <person name="Floudas D."/>
            <person name="Binder M."/>
            <person name="Riley R."/>
            <person name="Barry K."/>
            <person name="Blanchette R.A."/>
            <person name="Henrissat B."/>
            <person name="Martinez A.T."/>
            <person name="Otillar R."/>
            <person name="Spatafora J.W."/>
            <person name="Yadav J.S."/>
            <person name="Aerts A."/>
            <person name="Benoit I."/>
            <person name="Boyd A."/>
            <person name="Carlson A."/>
            <person name="Copeland A."/>
            <person name="Coutinho P.M."/>
            <person name="de Vries R.P."/>
            <person name="Ferreira P."/>
            <person name="Findley K."/>
            <person name="Foster B."/>
            <person name="Gaskell J."/>
            <person name="Glotzer D."/>
            <person name="Gorecki P."/>
            <person name="Heitman J."/>
            <person name="Hesse C."/>
            <person name="Hori C."/>
            <person name="Igarashi K."/>
            <person name="Jurgens J.A."/>
            <person name="Kallen N."/>
            <person name="Kersten P."/>
            <person name="Kohler A."/>
            <person name="Kuees U."/>
            <person name="Kumar T.K.A."/>
            <person name="Kuo A."/>
            <person name="LaButti K."/>
            <person name="Larrondo L.F."/>
            <person name="Lindquist E."/>
            <person name="Ling A."/>
            <person name="Lombard V."/>
            <person name="Lucas S."/>
            <person name="Lundell T."/>
            <person name="Martin R."/>
            <person name="McLaughlin D.J."/>
            <person name="Morgenstern I."/>
            <person name="Morin E."/>
            <person name="Murat C."/>
            <person name="Nagy L.G."/>
            <person name="Nolan M."/>
            <person name="Ohm R.A."/>
            <person name="Patyshakuliyeva A."/>
            <person name="Rokas A."/>
            <person name="Ruiz-Duenas F.J."/>
            <person name="Sabat G."/>
            <person name="Salamov A."/>
            <person name="Samejima M."/>
            <person name="Schmutz J."/>
            <person name="Slot J.C."/>
            <person name="St John F."/>
            <person name="Stenlid J."/>
            <person name="Sun H."/>
            <person name="Sun S."/>
            <person name="Syed K."/>
            <person name="Tsang A."/>
            <person name="Wiebenga A."/>
            <person name="Young D."/>
            <person name="Pisabarro A."/>
            <person name="Eastwood D.C."/>
            <person name="Martin F."/>
            <person name="Cullen D."/>
            <person name="Grigoriev I.V."/>
            <person name="Hibbett D.S."/>
        </authorList>
    </citation>
    <scope>NUCLEOTIDE SEQUENCE [LARGE SCALE GENOMIC DNA]</scope>
    <source>
        <strain evidence="4 5">LYAD-421 SS1</strain>
    </source>
</reference>
<evidence type="ECO:0000313" key="5">
    <source>
        <dbReference type="Proteomes" id="UP000053319"/>
    </source>
</evidence>
<sequence length="518" mass="57076">MDASASSRTDAVEPYHAAESIGHGSSADRHADHTAQSPLSRASSGIVQQEVRDDGENKPSRKPSLLPDEPTEVPGHYGFFSPRFAPLRREYFIIIARATALIMVLMWITLPVYWGALANSAKLTGNLDAWFVSRDTGRVGQGLVAALSKYAPPGPRLNWQVMDPDVVGSDDDLAIMVAQEQIWIAVVVQENISQKLSLARQVGDTTYDPTSAIKVFYSQARQEIATGNYLVPLTTAMLQETTTTYATASAQRYFAQINNNGQPNATALQLIATAPQTIAPAISWTMVNLRPYNAPAAQAVTLVGNIFLCIFSFMITMANSTARAIVGPHMDFLPYIGLRILVPLLAYFPLSMSFALINVAFKLPLGTKFGEGAGFIISFAYIYLGMASLGLSLEAMITIFTPRFIPFFLFVLILYNVSPVVLPDELQNPFYSYGNGFPIWNMSQALRTIMFNTASHLGRNAAVIIAWIIMSCATLTLFTWLMRRIERRRLRALQSRTRSKSPENTPLEIEKGKEKSVA</sequence>
<feature type="domain" description="DUF3533" evidence="3">
    <location>
        <begin position="101"/>
        <end position="472"/>
    </location>
</feature>
<feature type="transmembrane region" description="Helical" evidence="2">
    <location>
        <begin position="373"/>
        <end position="392"/>
    </location>
</feature>
<gene>
    <name evidence="4" type="ORF">DICSQDRAFT_93692</name>
</gene>
<dbReference type="HOGENOM" id="CLU_020178_2_1_1"/>
<feature type="compositionally biased region" description="Basic and acidic residues" evidence="1">
    <location>
        <begin position="508"/>
        <end position="518"/>
    </location>
</feature>
<feature type="region of interest" description="Disordered" evidence="1">
    <location>
        <begin position="494"/>
        <end position="518"/>
    </location>
</feature>
<organism evidence="4 5">
    <name type="scientific">Dichomitus squalens (strain LYAD-421)</name>
    <name type="common">Western red white-rot fungus</name>
    <dbReference type="NCBI Taxonomy" id="732165"/>
    <lineage>
        <taxon>Eukaryota</taxon>
        <taxon>Fungi</taxon>
        <taxon>Dikarya</taxon>
        <taxon>Basidiomycota</taxon>
        <taxon>Agaricomycotina</taxon>
        <taxon>Agaricomycetes</taxon>
        <taxon>Polyporales</taxon>
        <taxon>Polyporaceae</taxon>
        <taxon>Dichomitus</taxon>
    </lineage>
</organism>
<feature type="compositionally biased region" description="Polar residues" evidence="1">
    <location>
        <begin position="34"/>
        <end position="47"/>
    </location>
</feature>
<dbReference type="OrthoDB" id="2140105at2759"/>
<evidence type="ECO:0000259" key="3">
    <source>
        <dbReference type="Pfam" id="PF12051"/>
    </source>
</evidence>
<accession>R7SKW1</accession>
<feature type="transmembrane region" description="Helical" evidence="2">
    <location>
        <begin position="404"/>
        <end position="422"/>
    </location>
</feature>
<feature type="transmembrane region" description="Helical" evidence="2">
    <location>
        <begin position="91"/>
        <end position="114"/>
    </location>
</feature>
<feature type="transmembrane region" description="Helical" evidence="2">
    <location>
        <begin position="461"/>
        <end position="481"/>
    </location>
</feature>
<proteinExistence type="predicted"/>
<dbReference type="RefSeq" id="XP_007370882.1">
    <property type="nucleotide sequence ID" value="XM_007370820.1"/>
</dbReference>
<name>R7SKW1_DICSQ</name>
<dbReference type="Pfam" id="PF12051">
    <property type="entry name" value="DUF3533"/>
    <property type="match status" value="1"/>
</dbReference>
<dbReference type="GO" id="GO:0016020">
    <property type="term" value="C:membrane"/>
    <property type="evidence" value="ECO:0007669"/>
    <property type="project" value="TreeGrafter"/>
</dbReference>
<keyword evidence="2" id="KW-0812">Transmembrane</keyword>
<feature type="compositionally biased region" description="Basic and acidic residues" evidence="1">
    <location>
        <begin position="50"/>
        <end position="59"/>
    </location>
</feature>
<evidence type="ECO:0000256" key="1">
    <source>
        <dbReference type="SAM" id="MobiDB-lite"/>
    </source>
</evidence>
<dbReference type="KEGG" id="dsq:DICSQDRAFT_93692"/>
<keyword evidence="2" id="KW-0472">Membrane</keyword>
<protein>
    <recommendedName>
        <fullName evidence="3">DUF3533 domain-containing protein</fullName>
    </recommendedName>
</protein>
<evidence type="ECO:0000256" key="2">
    <source>
        <dbReference type="SAM" id="Phobius"/>
    </source>
</evidence>
<feature type="transmembrane region" description="Helical" evidence="2">
    <location>
        <begin position="296"/>
        <end position="315"/>
    </location>
</feature>